<dbReference type="InterPro" id="IPR013424">
    <property type="entry name" value="Ice-binding_C"/>
</dbReference>
<dbReference type="EMBL" id="JAJIRN010000008">
    <property type="protein sequence ID" value="MCV2370137.1"/>
    <property type="molecule type" value="Genomic_DNA"/>
</dbReference>
<proteinExistence type="predicted"/>
<keyword evidence="4" id="KW-1185">Reference proteome</keyword>
<dbReference type="Proteomes" id="UP001209701">
    <property type="component" value="Unassembled WGS sequence"/>
</dbReference>
<gene>
    <name evidence="3" type="ORF">LNV07_18820</name>
</gene>
<dbReference type="InterPro" id="IPR013552">
    <property type="entry name" value="Thioester_dom"/>
</dbReference>
<dbReference type="NCBIfam" id="TIGR02595">
    <property type="entry name" value="PEP_CTERM"/>
    <property type="match status" value="1"/>
</dbReference>
<protein>
    <submittedName>
        <fullName evidence="3">PEP-CTERM sorting domain-containing protein</fullName>
    </submittedName>
</protein>
<sequence length="218" mass="23181">MAASSAASATTLSLKYTGIADGGEAVKIEQFGKNNDHVTAGLLNFETSDNKSFSAYCVELGQYTIESLKTYTVGSFSTTQGTNLQNLLSASYATVDTNAERAAFQLAVWELTHESKAGKFSVTEGANDSDGQGFNLNNSSKNYSSLMSQANSYLDAGAAYKGANLYQIEKLSNPEQQDLLRFNAVVTAVPEPSSYALLMAGLGVIGFVSRRRSSAIKS</sequence>
<evidence type="ECO:0000313" key="3">
    <source>
        <dbReference type="EMBL" id="MCV2370137.1"/>
    </source>
</evidence>
<feature type="domain" description="Thioester" evidence="2">
    <location>
        <begin position="55"/>
        <end position="152"/>
    </location>
</feature>
<evidence type="ECO:0000259" key="1">
    <source>
        <dbReference type="Pfam" id="PF07589"/>
    </source>
</evidence>
<dbReference type="RefSeq" id="WP_263572715.1">
    <property type="nucleotide sequence ID" value="NZ_JAJIRN010000008.1"/>
</dbReference>
<reference evidence="3 4" key="1">
    <citation type="submission" date="2021-11" db="EMBL/GenBank/DDBJ databases">
        <authorList>
            <person name="Liang Q."/>
            <person name="Mou H."/>
            <person name="Liu Z."/>
        </authorList>
    </citation>
    <scope>NUCLEOTIDE SEQUENCE [LARGE SCALE GENOMIC DNA]</scope>
    <source>
        <strain evidence="3 4">CHU3</strain>
    </source>
</reference>
<evidence type="ECO:0000313" key="4">
    <source>
        <dbReference type="Proteomes" id="UP001209701"/>
    </source>
</evidence>
<organism evidence="3 4">
    <name type="scientific">Roseateles oligotrophus</name>
    <dbReference type="NCBI Taxonomy" id="1769250"/>
    <lineage>
        <taxon>Bacteria</taxon>
        <taxon>Pseudomonadati</taxon>
        <taxon>Pseudomonadota</taxon>
        <taxon>Betaproteobacteria</taxon>
        <taxon>Burkholderiales</taxon>
        <taxon>Sphaerotilaceae</taxon>
        <taxon>Roseateles</taxon>
    </lineage>
</organism>
<dbReference type="Pfam" id="PF07589">
    <property type="entry name" value="PEP-CTERM"/>
    <property type="match status" value="1"/>
</dbReference>
<dbReference type="Pfam" id="PF08341">
    <property type="entry name" value="TED"/>
    <property type="match status" value="1"/>
</dbReference>
<feature type="domain" description="Ice-binding protein C-terminal" evidence="1">
    <location>
        <begin position="188"/>
        <end position="212"/>
    </location>
</feature>
<evidence type="ECO:0000259" key="2">
    <source>
        <dbReference type="Pfam" id="PF08341"/>
    </source>
</evidence>
<comment type="caution">
    <text evidence="3">The sequence shown here is derived from an EMBL/GenBank/DDBJ whole genome shotgun (WGS) entry which is preliminary data.</text>
</comment>
<name>A0ABT2YJF9_9BURK</name>
<accession>A0ABT2YJF9</accession>